<evidence type="ECO:0000256" key="4">
    <source>
        <dbReference type="ARBA" id="ARBA00022692"/>
    </source>
</evidence>
<comment type="similarity">
    <text evidence="2 7">Belongs to the sodium:solute symporter (SSF) (TC 2.A.21) family.</text>
</comment>
<protein>
    <submittedName>
        <fullName evidence="9">Solute:Na+ symporter, SSS family</fullName>
    </submittedName>
</protein>
<feature type="transmembrane region" description="Helical" evidence="8">
    <location>
        <begin position="44"/>
        <end position="67"/>
    </location>
</feature>
<dbReference type="PANTHER" id="PTHR48086:SF7">
    <property type="entry name" value="SODIUM-SOLUTE SYMPORTER-RELATED"/>
    <property type="match status" value="1"/>
</dbReference>
<name>A0A1G9MGI7_9FIRM</name>
<evidence type="ECO:0000313" key="10">
    <source>
        <dbReference type="Proteomes" id="UP000199068"/>
    </source>
</evidence>
<dbReference type="GO" id="GO:0005886">
    <property type="term" value="C:plasma membrane"/>
    <property type="evidence" value="ECO:0007669"/>
    <property type="project" value="TreeGrafter"/>
</dbReference>
<keyword evidence="10" id="KW-1185">Reference proteome</keyword>
<evidence type="ECO:0000313" key="9">
    <source>
        <dbReference type="EMBL" id="SDL73388.1"/>
    </source>
</evidence>
<dbReference type="STRING" id="1121325.SAMN04515677_103217"/>
<evidence type="ECO:0000256" key="2">
    <source>
        <dbReference type="ARBA" id="ARBA00006434"/>
    </source>
</evidence>
<evidence type="ECO:0000256" key="5">
    <source>
        <dbReference type="ARBA" id="ARBA00022989"/>
    </source>
</evidence>
<keyword evidence="3" id="KW-0813">Transport</keyword>
<feature type="transmembrane region" description="Helical" evidence="8">
    <location>
        <begin position="304"/>
        <end position="328"/>
    </location>
</feature>
<feature type="transmembrane region" description="Helical" evidence="8">
    <location>
        <begin position="117"/>
        <end position="142"/>
    </location>
</feature>
<feature type="transmembrane region" description="Helical" evidence="8">
    <location>
        <begin position="377"/>
        <end position="403"/>
    </location>
</feature>
<dbReference type="Proteomes" id="UP000199068">
    <property type="component" value="Unassembled WGS sequence"/>
</dbReference>
<reference evidence="9 10" key="1">
    <citation type="submission" date="2016-10" db="EMBL/GenBank/DDBJ databases">
        <authorList>
            <person name="de Groot N.N."/>
        </authorList>
    </citation>
    <scope>NUCLEOTIDE SEQUENCE [LARGE SCALE GENOMIC DNA]</scope>
    <source>
        <strain evidence="9 10">DSM 797</strain>
    </source>
</reference>
<dbReference type="GO" id="GO:0022857">
    <property type="term" value="F:transmembrane transporter activity"/>
    <property type="evidence" value="ECO:0007669"/>
    <property type="project" value="InterPro"/>
</dbReference>
<feature type="transmembrane region" description="Helical" evidence="8">
    <location>
        <begin position="259"/>
        <end position="280"/>
    </location>
</feature>
<dbReference type="AlphaFoldDB" id="A0A1G9MGI7"/>
<feature type="transmembrane region" description="Helical" evidence="8">
    <location>
        <begin position="73"/>
        <end position="96"/>
    </location>
</feature>
<feature type="transmembrane region" description="Helical" evidence="8">
    <location>
        <begin position="182"/>
        <end position="206"/>
    </location>
</feature>
<feature type="transmembrane region" description="Helical" evidence="8">
    <location>
        <begin position="148"/>
        <end position="170"/>
    </location>
</feature>
<accession>A0A1G9MGI7</accession>
<feature type="transmembrane region" description="Helical" evidence="8">
    <location>
        <begin position="435"/>
        <end position="453"/>
    </location>
</feature>
<dbReference type="Gene3D" id="1.20.1730.10">
    <property type="entry name" value="Sodium/glucose cotransporter"/>
    <property type="match status" value="1"/>
</dbReference>
<dbReference type="InterPro" id="IPR050277">
    <property type="entry name" value="Sodium:Solute_Symporter"/>
</dbReference>
<dbReference type="Pfam" id="PF00474">
    <property type="entry name" value="SSF"/>
    <property type="match status" value="1"/>
</dbReference>
<dbReference type="InterPro" id="IPR001734">
    <property type="entry name" value="Na/solute_symporter"/>
</dbReference>
<sequence>MTSLHYLGAVLILSLITAVGIYSGRKVSSAKDFSSGGRKAGVGIVAGSIIGTLVGGASTIGTAQLAFNYGFSAWWFTLGGGIGCLILGLGFAKPLYNSEITTLPQVFAREYGQTASTVSTVLMSIGSFLSIVAQVLSGIALVTTVSHLGSFPATVCIVLLMLAYVIFGGVWGAGLVGIVKTILLYATVIICGFMALNLGGGLSAFREALPSDQYFSLFARGTMVDMGAGISLILGVITTQAYIQAIISAKSLKISKSGAIVSAVLIPIVGTAGIFVGMYMKMTAPNMVAGEALPTFIMQNLPPLVAGMVMATLLVALVGTGAGVALGLSSMICNDIYKVYFNKNASDKTLLKAARIIIAGILIIVAILASGNLGSLILGWSFMSMGLRGAVAFAPLCCALFLPGKIHKKFALGAIILGPTFVLIGKFILPSHIDPLFLGVSVSILVMFLGYFANKNKSNLDQSQ</sequence>
<evidence type="ECO:0000256" key="7">
    <source>
        <dbReference type="RuleBase" id="RU362091"/>
    </source>
</evidence>
<dbReference type="PANTHER" id="PTHR48086">
    <property type="entry name" value="SODIUM/PROLINE SYMPORTER-RELATED"/>
    <property type="match status" value="1"/>
</dbReference>
<evidence type="ECO:0000256" key="1">
    <source>
        <dbReference type="ARBA" id="ARBA00004141"/>
    </source>
</evidence>
<comment type="subcellular location">
    <subcellularLocation>
        <location evidence="1">Membrane</location>
        <topology evidence="1">Multi-pass membrane protein</topology>
    </subcellularLocation>
</comment>
<evidence type="ECO:0000256" key="8">
    <source>
        <dbReference type="SAM" id="Phobius"/>
    </source>
</evidence>
<proteinExistence type="inferred from homology"/>
<dbReference type="RefSeq" id="WP_092724917.1">
    <property type="nucleotide sequence ID" value="NZ_FNGW01000003.1"/>
</dbReference>
<keyword evidence="5 8" id="KW-1133">Transmembrane helix</keyword>
<evidence type="ECO:0000256" key="6">
    <source>
        <dbReference type="ARBA" id="ARBA00023136"/>
    </source>
</evidence>
<dbReference type="CDD" id="cd10322">
    <property type="entry name" value="SLC5sbd"/>
    <property type="match status" value="1"/>
</dbReference>
<organism evidence="9 10">
    <name type="scientific">Romboutsia lituseburensis DSM 797</name>
    <dbReference type="NCBI Taxonomy" id="1121325"/>
    <lineage>
        <taxon>Bacteria</taxon>
        <taxon>Bacillati</taxon>
        <taxon>Bacillota</taxon>
        <taxon>Clostridia</taxon>
        <taxon>Peptostreptococcales</taxon>
        <taxon>Peptostreptococcaceae</taxon>
        <taxon>Romboutsia</taxon>
    </lineage>
</organism>
<gene>
    <name evidence="9" type="ORF">SAMN04515677_103217</name>
</gene>
<dbReference type="InterPro" id="IPR038377">
    <property type="entry name" value="Na/Glc_symporter_sf"/>
</dbReference>
<dbReference type="EMBL" id="FNGW01000003">
    <property type="protein sequence ID" value="SDL73388.1"/>
    <property type="molecule type" value="Genomic_DNA"/>
</dbReference>
<feature type="transmembrane region" description="Helical" evidence="8">
    <location>
        <begin position="226"/>
        <end position="247"/>
    </location>
</feature>
<evidence type="ECO:0000256" key="3">
    <source>
        <dbReference type="ARBA" id="ARBA00022448"/>
    </source>
</evidence>
<keyword evidence="4 8" id="KW-0812">Transmembrane</keyword>
<feature type="transmembrane region" description="Helical" evidence="8">
    <location>
        <begin position="410"/>
        <end position="429"/>
    </location>
</feature>
<keyword evidence="6 8" id="KW-0472">Membrane</keyword>
<feature type="transmembrane region" description="Helical" evidence="8">
    <location>
        <begin position="6"/>
        <end position="23"/>
    </location>
</feature>
<feature type="transmembrane region" description="Helical" evidence="8">
    <location>
        <begin position="349"/>
        <end position="371"/>
    </location>
</feature>
<dbReference type="PROSITE" id="PS50283">
    <property type="entry name" value="NA_SOLUT_SYMP_3"/>
    <property type="match status" value="1"/>
</dbReference>